<gene>
    <name evidence="1" type="ORF">GCM10011487_65740</name>
</gene>
<comment type="caution">
    <text evidence="1">The sequence shown here is derived from an EMBL/GenBank/DDBJ whole genome shotgun (WGS) entry which is preliminary data.</text>
</comment>
<organism evidence="1 2">
    <name type="scientific">Steroidobacter agaridevorans</name>
    <dbReference type="NCBI Taxonomy" id="2695856"/>
    <lineage>
        <taxon>Bacteria</taxon>
        <taxon>Pseudomonadati</taxon>
        <taxon>Pseudomonadota</taxon>
        <taxon>Gammaproteobacteria</taxon>
        <taxon>Steroidobacterales</taxon>
        <taxon>Steroidobacteraceae</taxon>
        <taxon>Steroidobacter</taxon>
    </lineage>
</organism>
<protein>
    <submittedName>
        <fullName evidence="1">Uncharacterized protein</fullName>
    </submittedName>
</protein>
<evidence type="ECO:0000313" key="2">
    <source>
        <dbReference type="Proteomes" id="UP000445000"/>
    </source>
</evidence>
<dbReference type="Proteomes" id="UP000445000">
    <property type="component" value="Unassembled WGS sequence"/>
</dbReference>
<dbReference type="EMBL" id="BLJN01000009">
    <property type="protein sequence ID" value="GFE84574.1"/>
    <property type="molecule type" value="Genomic_DNA"/>
</dbReference>
<keyword evidence="2" id="KW-1185">Reference proteome</keyword>
<proteinExistence type="predicted"/>
<evidence type="ECO:0000313" key="1">
    <source>
        <dbReference type="EMBL" id="GFE84574.1"/>
    </source>
</evidence>
<dbReference type="RefSeq" id="WP_161816164.1">
    <property type="nucleotide sequence ID" value="NZ_BLJN01000009.1"/>
</dbReference>
<accession>A0A829YMA6</accession>
<dbReference type="AlphaFoldDB" id="A0A829YMA6"/>
<name>A0A829YMA6_9GAMM</name>
<reference evidence="2" key="1">
    <citation type="submission" date="2020-01" db="EMBL/GenBank/DDBJ databases">
        <title>'Steroidobacter agaridevorans' sp. nov., agar-degrading bacteria isolated from rhizosphere soils.</title>
        <authorList>
            <person name="Ikenaga M."/>
            <person name="Kataoka M."/>
            <person name="Murouchi A."/>
            <person name="Katsuragi S."/>
            <person name="Sakai M."/>
        </authorList>
    </citation>
    <scope>NUCLEOTIDE SEQUENCE [LARGE SCALE GENOMIC DNA]</scope>
    <source>
        <strain evidence="2">YU21-B</strain>
    </source>
</reference>
<sequence length="106" mass="11763">MSLTRIDAYEVFYSANAFPPRIALKGAGNYIGMLVFLPDGTTLPADTVTKGQVVLYYHLDHYRNAIDLLRNEKPVYLFYNGSGPGFENGIKTMIEKVGEGEVTPTE</sequence>